<dbReference type="Gene3D" id="3.40.50.720">
    <property type="entry name" value="NAD(P)-binding Rossmann-like Domain"/>
    <property type="match status" value="1"/>
</dbReference>
<dbReference type="InterPro" id="IPR036291">
    <property type="entry name" value="NAD(P)-bd_dom_sf"/>
</dbReference>
<dbReference type="PANTHER" id="PTHR43207:SF3">
    <property type="entry name" value="AROGENATE DEHYDROGENASE 1, CHLOROPLASTIC-LIKE"/>
    <property type="match status" value="1"/>
</dbReference>
<accession>A0ABR2PRH7</accession>
<protein>
    <recommendedName>
        <fullName evidence="2">Prephenate/arogenate dehydrogenase domain-containing protein</fullName>
    </recommendedName>
</protein>
<dbReference type="PANTHER" id="PTHR43207">
    <property type="entry name" value="AROGENATE DEHYDROGENASE-RELATED"/>
    <property type="match status" value="1"/>
</dbReference>
<dbReference type="InterPro" id="IPR059064">
    <property type="entry name" value="TYRAAT2_C"/>
</dbReference>
<keyword evidence="1" id="KW-0560">Oxidoreductase</keyword>
<evidence type="ECO:0000259" key="2">
    <source>
        <dbReference type="PROSITE" id="PS51176"/>
    </source>
</evidence>
<dbReference type="Pfam" id="PF02153">
    <property type="entry name" value="PDH_N"/>
    <property type="match status" value="1"/>
</dbReference>
<dbReference type="PROSITE" id="PS51176">
    <property type="entry name" value="PDH_ADH"/>
    <property type="match status" value="1"/>
</dbReference>
<dbReference type="InterPro" id="IPR045011">
    <property type="entry name" value="TYRAAT1/2"/>
</dbReference>
<dbReference type="InterPro" id="IPR046826">
    <property type="entry name" value="PDH_N"/>
</dbReference>
<dbReference type="Proteomes" id="UP001396334">
    <property type="component" value="Unassembled WGS sequence"/>
</dbReference>
<comment type="caution">
    <text evidence="3">The sequence shown here is derived from an EMBL/GenBank/DDBJ whole genome shotgun (WGS) entry which is preliminary data.</text>
</comment>
<feature type="domain" description="Prephenate/arogenate dehydrogenase" evidence="2">
    <location>
        <begin position="13"/>
        <end position="290"/>
    </location>
</feature>
<evidence type="ECO:0000313" key="3">
    <source>
        <dbReference type="EMBL" id="KAK8991042.1"/>
    </source>
</evidence>
<proteinExistence type="predicted"/>
<dbReference type="EMBL" id="JBBPBN010000052">
    <property type="protein sequence ID" value="KAK8991042.1"/>
    <property type="molecule type" value="Genomic_DNA"/>
</dbReference>
<gene>
    <name evidence="3" type="ORF">V6N11_062067</name>
</gene>
<sequence>MAAAAASSSSSSLKVGIVGFGTFGQFLAKTMIKQGHTIRATSRTDHSHLCHQLGVSFFRDTLSFLEADNDVILLSTSILSLSEVLRSMPLHCLKRRTLFVDVLSVKEYPRNLLLQVLPEAMDVLCTHPMFGPESGKNGWKDLPFVYEKVRVRDEPRCSRFLQIFESEGCRMVEMSCEEHDKLAARSQFLSHAIGRILSEMGIESTSMNTKSFETLVKLKESTNNDSFDLFSGLFIHNRFAQQELMNLEHSFEMVKQRLRRGTSEEQNLSKREEGTCKYREEVVETCRHREECREEVVQTCRHRKEVVRGYVVEQTCRYMEEVGSGSEEGICKYKVEIESVPVVVKACITYEG</sequence>
<evidence type="ECO:0000256" key="1">
    <source>
        <dbReference type="ARBA" id="ARBA00023002"/>
    </source>
</evidence>
<evidence type="ECO:0000313" key="4">
    <source>
        <dbReference type="Proteomes" id="UP001396334"/>
    </source>
</evidence>
<dbReference type="SUPFAM" id="SSF51735">
    <property type="entry name" value="NAD(P)-binding Rossmann-fold domains"/>
    <property type="match status" value="1"/>
</dbReference>
<reference evidence="3 4" key="1">
    <citation type="journal article" date="2024" name="G3 (Bethesda)">
        <title>Genome assembly of Hibiscus sabdariffa L. provides insights into metabolisms of medicinal natural products.</title>
        <authorList>
            <person name="Kim T."/>
        </authorList>
    </citation>
    <scope>NUCLEOTIDE SEQUENCE [LARGE SCALE GENOMIC DNA]</scope>
    <source>
        <strain evidence="3">TK-2024</strain>
        <tissue evidence="3">Old leaves</tissue>
    </source>
</reference>
<dbReference type="Pfam" id="PF26213">
    <property type="entry name" value="TYRAAT1_C"/>
    <property type="match status" value="1"/>
</dbReference>
<dbReference type="InterPro" id="IPR003099">
    <property type="entry name" value="Prephen_DH"/>
</dbReference>
<organism evidence="3 4">
    <name type="scientific">Hibiscus sabdariffa</name>
    <name type="common">roselle</name>
    <dbReference type="NCBI Taxonomy" id="183260"/>
    <lineage>
        <taxon>Eukaryota</taxon>
        <taxon>Viridiplantae</taxon>
        <taxon>Streptophyta</taxon>
        <taxon>Embryophyta</taxon>
        <taxon>Tracheophyta</taxon>
        <taxon>Spermatophyta</taxon>
        <taxon>Magnoliopsida</taxon>
        <taxon>eudicotyledons</taxon>
        <taxon>Gunneridae</taxon>
        <taxon>Pentapetalae</taxon>
        <taxon>rosids</taxon>
        <taxon>malvids</taxon>
        <taxon>Malvales</taxon>
        <taxon>Malvaceae</taxon>
        <taxon>Malvoideae</taxon>
        <taxon>Hibiscus</taxon>
    </lineage>
</organism>
<name>A0ABR2PRH7_9ROSI</name>
<keyword evidence="4" id="KW-1185">Reference proteome</keyword>